<keyword evidence="8" id="KW-0472">Membrane</keyword>
<feature type="transmembrane region" description="Helical" evidence="8">
    <location>
        <begin position="455"/>
        <end position="473"/>
    </location>
</feature>
<keyword evidence="8" id="KW-0812">Transmembrane</keyword>
<dbReference type="InterPro" id="IPR017441">
    <property type="entry name" value="Protein_kinase_ATP_BS"/>
</dbReference>
<dbReference type="SMART" id="SM00220">
    <property type="entry name" value="S_TKc"/>
    <property type="match status" value="1"/>
</dbReference>
<dbReference type="EMBL" id="PYYB01000001">
    <property type="protein sequence ID" value="PTL59216.1"/>
    <property type="molecule type" value="Genomic_DNA"/>
</dbReference>
<feature type="transmembrane region" description="Helical" evidence="8">
    <location>
        <begin position="360"/>
        <end position="377"/>
    </location>
</feature>
<evidence type="ECO:0000256" key="2">
    <source>
        <dbReference type="ARBA" id="ARBA00022527"/>
    </source>
</evidence>
<dbReference type="InterPro" id="IPR000719">
    <property type="entry name" value="Prot_kinase_dom"/>
</dbReference>
<dbReference type="OrthoDB" id="9762169at2"/>
<dbReference type="Gene3D" id="3.30.200.20">
    <property type="entry name" value="Phosphorylase Kinase, domain 1"/>
    <property type="match status" value="1"/>
</dbReference>
<evidence type="ECO:0000313" key="11">
    <source>
        <dbReference type="Proteomes" id="UP000240739"/>
    </source>
</evidence>
<feature type="domain" description="Protein kinase" evidence="9">
    <location>
        <begin position="21"/>
        <end position="289"/>
    </location>
</feature>
<dbReference type="Pfam" id="PF00069">
    <property type="entry name" value="Pkinase"/>
    <property type="match status" value="1"/>
</dbReference>
<gene>
    <name evidence="10" type="ORF">C7Y72_05905</name>
</gene>
<evidence type="ECO:0000256" key="1">
    <source>
        <dbReference type="ARBA" id="ARBA00012513"/>
    </source>
</evidence>
<dbReference type="SUPFAM" id="SSF56112">
    <property type="entry name" value="Protein kinase-like (PK-like)"/>
    <property type="match status" value="1"/>
</dbReference>
<keyword evidence="3" id="KW-0808">Transferase</keyword>
<proteinExistence type="predicted"/>
<dbReference type="InterPro" id="IPR011009">
    <property type="entry name" value="Kinase-like_dom_sf"/>
</dbReference>
<feature type="transmembrane region" description="Helical" evidence="8">
    <location>
        <begin position="504"/>
        <end position="530"/>
    </location>
</feature>
<keyword evidence="8" id="KW-1133">Transmembrane helix</keyword>
<evidence type="ECO:0000256" key="4">
    <source>
        <dbReference type="ARBA" id="ARBA00022741"/>
    </source>
</evidence>
<reference evidence="10 11" key="1">
    <citation type="submission" date="2018-03" db="EMBL/GenBank/DDBJ databases">
        <title>Aquarubrobacter algicola gen. nov., sp. nov., a novel actinobacterium isolated from shallow eutrophic lake during the end of cyanobacterial harmful algal blooms.</title>
        <authorList>
            <person name="Chun S.J."/>
        </authorList>
    </citation>
    <scope>NUCLEOTIDE SEQUENCE [LARGE SCALE GENOMIC DNA]</scope>
    <source>
        <strain evidence="10 11">Seoho-28</strain>
    </source>
</reference>
<dbReference type="PROSITE" id="PS00107">
    <property type="entry name" value="PROTEIN_KINASE_ATP"/>
    <property type="match status" value="1"/>
</dbReference>
<dbReference type="EC" id="2.7.11.1" evidence="1"/>
<evidence type="ECO:0000259" key="9">
    <source>
        <dbReference type="PROSITE" id="PS50011"/>
    </source>
</evidence>
<dbReference type="GO" id="GO:0004674">
    <property type="term" value="F:protein serine/threonine kinase activity"/>
    <property type="evidence" value="ECO:0007669"/>
    <property type="project" value="UniProtKB-KW"/>
</dbReference>
<feature type="transmembrane region" description="Helical" evidence="8">
    <location>
        <begin position="389"/>
        <end position="415"/>
    </location>
</feature>
<keyword evidence="6 7" id="KW-0067">ATP-binding</keyword>
<evidence type="ECO:0000256" key="8">
    <source>
        <dbReference type="SAM" id="Phobius"/>
    </source>
</evidence>
<dbReference type="PROSITE" id="PS50011">
    <property type="entry name" value="PROTEIN_KINASE_DOM"/>
    <property type="match status" value="1"/>
</dbReference>
<dbReference type="PANTHER" id="PTHR43289">
    <property type="entry name" value="MITOGEN-ACTIVATED PROTEIN KINASE KINASE KINASE 20-RELATED"/>
    <property type="match status" value="1"/>
</dbReference>
<keyword evidence="4 7" id="KW-0547">Nucleotide-binding</keyword>
<keyword evidence="2" id="KW-0723">Serine/threonine-protein kinase</keyword>
<keyword evidence="11" id="KW-1185">Reference proteome</keyword>
<dbReference type="InterPro" id="IPR008271">
    <property type="entry name" value="Ser/Thr_kinase_AS"/>
</dbReference>
<evidence type="ECO:0000313" key="10">
    <source>
        <dbReference type="EMBL" id="PTL59216.1"/>
    </source>
</evidence>
<evidence type="ECO:0000256" key="3">
    <source>
        <dbReference type="ARBA" id="ARBA00022679"/>
    </source>
</evidence>
<dbReference type="RefSeq" id="WP_107567652.1">
    <property type="nucleotide sequence ID" value="NZ_PYYB01000001.1"/>
</dbReference>
<dbReference type="Gene3D" id="1.10.510.10">
    <property type="entry name" value="Transferase(Phosphotransferase) domain 1"/>
    <property type="match status" value="1"/>
</dbReference>
<accession>A0A2T4UJ08</accession>
<feature type="transmembrane region" description="Helical" evidence="8">
    <location>
        <begin position="537"/>
        <end position="556"/>
    </location>
</feature>
<dbReference type="GO" id="GO:0005524">
    <property type="term" value="F:ATP binding"/>
    <property type="evidence" value="ECO:0007669"/>
    <property type="project" value="UniProtKB-UniRule"/>
</dbReference>
<dbReference type="Proteomes" id="UP000240739">
    <property type="component" value="Unassembled WGS sequence"/>
</dbReference>
<comment type="caution">
    <text evidence="10">The sequence shown here is derived from an EMBL/GenBank/DDBJ whole genome shotgun (WGS) entry which is preliminary data.</text>
</comment>
<feature type="binding site" evidence="7">
    <location>
        <position position="50"/>
    </location>
    <ligand>
        <name>ATP</name>
        <dbReference type="ChEBI" id="CHEBI:30616"/>
    </ligand>
</feature>
<feature type="transmembrane region" description="Helical" evidence="8">
    <location>
        <begin position="338"/>
        <end position="354"/>
    </location>
</feature>
<evidence type="ECO:0000256" key="6">
    <source>
        <dbReference type="ARBA" id="ARBA00022840"/>
    </source>
</evidence>
<evidence type="ECO:0000256" key="5">
    <source>
        <dbReference type="ARBA" id="ARBA00022777"/>
    </source>
</evidence>
<dbReference type="PANTHER" id="PTHR43289:SF6">
    <property type="entry name" value="SERINE_THREONINE-PROTEIN KINASE NEKL-3"/>
    <property type="match status" value="1"/>
</dbReference>
<organism evidence="10 11">
    <name type="scientific">Paraconexibacter algicola</name>
    <dbReference type="NCBI Taxonomy" id="2133960"/>
    <lineage>
        <taxon>Bacteria</taxon>
        <taxon>Bacillati</taxon>
        <taxon>Actinomycetota</taxon>
        <taxon>Thermoleophilia</taxon>
        <taxon>Solirubrobacterales</taxon>
        <taxon>Paraconexibacteraceae</taxon>
        <taxon>Paraconexibacter</taxon>
    </lineage>
</organism>
<feature type="transmembrane region" description="Helical" evidence="8">
    <location>
        <begin position="421"/>
        <end position="443"/>
    </location>
</feature>
<name>A0A2T4UJ08_9ACTN</name>
<dbReference type="AlphaFoldDB" id="A0A2T4UJ08"/>
<sequence length="607" mass="62797">METAPHTTRPGAVPELVLGRYRLGRRLGSGGMGTVHVAHDEQLDRAVAVKRIAVGDPAIAKRATREGKAAARVQHPGIVALYEAGREGDTVYLVSELVRGHTLRELLDEGAFSDRDVLLTGVVLCDALAHAHARGIVHRDVKPGNILVPARPGGDVHGEGIAKLTDFGVAWMAGDDALTRTGDLVGTLAYMAPEQAEGGEISPATDLYALALVLYEALCGVNPVRGMNPARPAHAAQTVRRIGRRMPALGRLRRDLPLPLCAAIDRGVRPHPEDRGTVEELRDALRDALDDVGDEPGTIAAPATERLERAAWGGRHETWEDDDPSLVAAVRPRPSQRVVAGLGAGVLLAAAVQWLGPTPFAPPLAVAAVTAVLVALLPRLGWLAAVTGLLLWLTDAGAAGTATYVVLAALPVALLARRAGAWWSLPAFAPGLGLGALALAYPTIAGQAPRPAQRFVLGLLGCWWLLLAETLSGERLLFGATGLLDPAVARAPRDLGTGTVLADVAWPVLSSGLLLVGVLWGLAAAVLPLLVRGRVAAVDLVAATVWAAALATGTQALGGVVRGFGATAGAPEPRGLVAGAVLAAVLAVAVRAVSAPSRSGPETRSLP</sequence>
<dbReference type="PROSITE" id="PS00108">
    <property type="entry name" value="PROTEIN_KINASE_ST"/>
    <property type="match status" value="1"/>
</dbReference>
<feature type="transmembrane region" description="Helical" evidence="8">
    <location>
        <begin position="576"/>
        <end position="594"/>
    </location>
</feature>
<dbReference type="CDD" id="cd14014">
    <property type="entry name" value="STKc_PknB_like"/>
    <property type="match status" value="1"/>
</dbReference>
<protein>
    <recommendedName>
        <fullName evidence="1">non-specific serine/threonine protein kinase</fullName>
        <ecNumber evidence="1">2.7.11.1</ecNumber>
    </recommendedName>
</protein>
<keyword evidence="5" id="KW-0418">Kinase</keyword>
<evidence type="ECO:0000256" key="7">
    <source>
        <dbReference type="PROSITE-ProRule" id="PRU10141"/>
    </source>
</evidence>